<protein>
    <submittedName>
        <fullName evidence="4">Trifunctional nucleotide phosphoesterase protein YfkN</fullName>
    </submittedName>
</protein>
<dbReference type="Proteomes" id="UP000270468">
    <property type="component" value="Unassembled WGS sequence"/>
</dbReference>
<evidence type="ECO:0000259" key="3">
    <source>
        <dbReference type="PROSITE" id="PS51272"/>
    </source>
</evidence>
<dbReference type="PRINTS" id="PR01607">
    <property type="entry name" value="APYRASEFAMLY"/>
</dbReference>
<organism evidence="4 5">
    <name type="scientific">Filibacter tadaridae</name>
    <dbReference type="NCBI Taxonomy" id="2483811"/>
    <lineage>
        <taxon>Bacteria</taxon>
        <taxon>Bacillati</taxon>
        <taxon>Bacillota</taxon>
        <taxon>Bacilli</taxon>
        <taxon>Bacillales</taxon>
        <taxon>Caryophanaceae</taxon>
        <taxon>Filibacter</taxon>
    </lineage>
</organism>
<dbReference type="PANTHER" id="PTHR11575">
    <property type="entry name" value="5'-NUCLEOTIDASE-RELATED"/>
    <property type="match status" value="1"/>
</dbReference>
<dbReference type="Gene3D" id="3.60.21.10">
    <property type="match status" value="1"/>
</dbReference>
<dbReference type="EMBL" id="UXAV01000015">
    <property type="protein sequence ID" value="VDC19096.1"/>
    <property type="molecule type" value="Genomic_DNA"/>
</dbReference>
<dbReference type="GO" id="GO:0000166">
    <property type="term" value="F:nucleotide binding"/>
    <property type="evidence" value="ECO:0007669"/>
    <property type="project" value="UniProtKB-KW"/>
</dbReference>
<dbReference type="AlphaFoldDB" id="A0A3P5WUW2"/>
<dbReference type="Gene3D" id="3.90.780.10">
    <property type="entry name" value="5'-Nucleotidase, C-terminal domain"/>
    <property type="match status" value="1"/>
</dbReference>
<reference evidence="4 5" key="1">
    <citation type="submission" date="2018-11" db="EMBL/GenBank/DDBJ databases">
        <authorList>
            <person name="Criscuolo A."/>
        </authorList>
    </citation>
    <scope>NUCLEOTIDE SEQUENCE [LARGE SCALE GENOMIC DNA]</scope>
    <source>
        <strain evidence="4">ATB-66</strain>
    </source>
</reference>
<proteinExistence type="inferred from homology"/>
<evidence type="ECO:0000256" key="2">
    <source>
        <dbReference type="RuleBase" id="RU362119"/>
    </source>
</evidence>
<dbReference type="SUPFAM" id="SSF56300">
    <property type="entry name" value="Metallo-dependent phosphatases"/>
    <property type="match status" value="1"/>
</dbReference>
<dbReference type="RefSeq" id="WP_124068670.1">
    <property type="nucleotide sequence ID" value="NZ_CBCRXF010000003.1"/>
</dbReference>
<dbReference type="InterPro" id="IPR036907">
    <property type="entry name" value="5'-Nucleotdase_C_sf"/>
</dbReference>
<keyword evidence="2" id="KW-0547">Nucleotide-binding</keyword>
<dbReference type="GO" id="GO:0016787">
    <property type="term" value="F:hydrolase activity"/>
    <property type="evidence" value="ECO:0007669"/>
    <property type="project" value="UniProtKB-KW"/>
</dbReference>
<evidence type="ECO:0000256" key="1">
    <source>
        <dbReference type="ARBA" id="ARBA00022729"/>
    </source>
</evidence>
<feature type="chain" id="PRO_5017846950" evidence="2">
    <location>
        <begin position="31"/>
        <end position="737"/>
    </location>
</feature>
<dbReference type="InterPro" id="IPR029052">
    <property type="entry name" value="Metallo-depent_PP-like"/>
</dbReference>
<feature type="signal peptide" evidence="2">
    <location>
        <begin position="1"/>
        <end position="30"/>
    </location>
</feature>
<comment type="similarity">
    <text evidence="2">Belongs to the 5'-nucleotidase family.</text>
</comment>
<dbReference type="PANTHER" id="PTHR11575:SF24">
    <property type="entry name" value="5'-NUCLEOTIDASE"/>
    <property type="match status" value="1"/>
</dbReference>
<keyword evidence="2" id="KW-0378">Hydrolase</keyword>
<name>A0A3P5WUW2_9BACL</name>
<feature type="domain" description="SLH" evidence="3">
    <location>
        <begin position="149"/>
        <end position="212"/>
    </location>
</feature>
<evidence type="ECO:0000313" key="5">
    <source>
        <dbReference type="Proteomes" id="UP000270468"/>
    </source>
</evidence>
<dbReference type="GO" id="GO:0009166">
    <property type="term" value="P:nucleotide catabolic process"/>
    <property type="evidence" value="ECO:0007669"/>
    <property type="project" value="InterPro"/>
</dbReference>
<dbReference type="Pfam" id="PF02872">
    <property type="entry name" value="5_nucleotid_C"/>
    <property type="match status" value="1"/>
</dbReference>
<keyword evidence="5" id="KW-1185">Reference proteome</keyword>
<dbReference type="Pfam" id="PF00149">
    <property type="entry name" value="Metallophos"/>
    <property type="match status" value="1"/>
</dbReference>
<evidence type="ECO:0000313" key="4">
    <source>
        <dbReference type="EMBL" id="VDC19096.1"/>
    </source>
</evidence>
<dbReference type="InterPro" id="IPR008334">
    <property type="entry name" value="5'-Nucleotdase_C"/>
</dbReference>
<dbReference type="SUPFAM" id="SSF55816">
    <property type="entry name" value="5'-nucleotidase (syn. UDP-sugar hydrolase), C-terminal domain"/>
    <property type="match status" value="1"/>
</dbReference>
<sequence>MSKWSNKKVFIASTVATAAVAITMVPNVSASTNGFSDVSSTYSDAVDFLVKNGITYGTTATSFGTTDYMKRADAAVLIARSVGLKDDVTYKDAGFKDVPERAQWAVNALVEKKILSGFNATEFGADEKLTRNQIAKIIANAGQLEIDEKSKTTQFKDVNANFAPFVEALVNAKVTKGKTKDTFGSYDYVTRGEMALFINRAQTQFGFMELLVMHLNDTHAYLDKFPYIATAVKQLRSENENNLLLHAGDVFSGDLYFNEFKGQAGLALMNELKFDAVTFGNHEFDLGSTADGHKALADFVKGAKFPLLTANVDFSSDPLFDGIQTKEVTASYKNGHIYNGTVLNVNGQKVGVFGLTTEETPTISSTGAIKFTNYIEQAKKSVKAFEDMGVDKIIALTHIGYDDSLKFDNDLELAKQVEGIDIIVGGHTHSNLKEPIIKLNHEAPTVIVQANEYGKALGTLDVTFNQYGYITSYKGELINTDHTASKPTELKADKEMVDLLAPYAAKILKVKTQSIGKEALNALDGRRQSDNDGISSVRYNETNLGNLMTDAMLAKAKQVQPKTSIALQNGGGIRASIPAGDITVGNVLKAMPFGNALAIVEISGADLKATLEHGLSADVREGGGLKENGAFLHVAGMKYTYDSTKEKGKRLQSVKVKKDDKYVDLVDTDMYFVTTANFTAKGGDGFEKFAEAYADGRVSEPGFVDYENFIEYVKTLETVEPQVEGRIVDVALSKDGK</sequence>
<dbReference type="InterPro" id="IPR001119">
    <property type="entry name" value="SLH_dom"/>
</dbReference>
<dbReference type="Pfam" id="PF00395">
    <property type="entry name" value="SLH"/>
    <property type="match status" value="3"/>
</dbReference>
<keyword evidence="1 2" id="KW-0732">Signal</keyword>
<accession>A0A3P5WUW2</accession>
<dbReference type="OrthoDB" id="9801679at2"/>
<dbReference type="InterPro" id="IPR004843">
    <property type="entry name" value="Calcineurin-like_PHP"/>
</dbReference>
<dbReference type="PROSITE" id="PS51272">
    <property type="entry name" value="SLH"/>
    <property type="match status" value="2"/>
</dbReference>
<dbReference type="InterPro" id="IPR006179">
    <property type="entry name" value="5_nucleotidase/apyrase"/>
</dbReference>
<feature type="domain" description="SLH" evidence="3">
    <location>
        <begin position="29"/>
        <end position="92"/>
    </location>
</feature>
<gene>
    <name evidence="4" type="primary">yfkN_1</name>
    <name evidence="4" type="ORF">FILTAD_00215</name>
</gene>